<dbReference type="InterPro" id="IPR047817">
    <property type="entry name" value="ABC2_TM_bact-type"/>
</dbReference>
<feature type="compositionally biased region" description="Polar residues" evidence="7">
    <location>
        <begin position="1"/>
        <end position="18"/>
    </location>
</feature>
<feature type="transmembrane region" description="Helical" evidence="6">
    <location>
        <begin position="207"/>
        <end position="227"/>
    </location>
</feature>
<comment type="caution">
    <text evidence="9">The sequence shown here is derived from an EMBL/GenBank/DDBJ whole genome shotgun (WGS) entry which is preliminary data.</text>
</comment>
<evidence type="ECO:0000259" key="8">
    <source>
        <dbReference type="PROSITE" id="PS51012"/>
    </source>
</evidence>
<comment type="subcellular location">
    <subcellularLocation>
        <location evidence="6">Cell membrane</location>
        <topology evidence="6">Multi-pass membrane protein</topology>
    </subcellularLocation>
    <subcellularLocation>
        <location evidence="1">Membrane</location>
        <topology evidence="1">Multi-pass membrane protein</topology>
    </subcellularLocation>
</comment>
<evidence type="ECO:0000256" key="5">
    <source>
        <dbReference type="ARBA" id="ARBA00023251"/>
    </source>
</evidence>
<dbReference type="PANTHER" id="PTHR43229">
    <property type="entry name" value="NODULATION PROTEIN J"/>
    <property type="match status" value="1"/>
</dbReference>
<feature type="region of interest" description="Disordered" evidence="7">
    <location>
        <begin position="1"/>
        <end position="34"/>
    </location>
</feature>
<dbReference type="GO" id="GO:0140359">
    <property type="term" value="F:ABC-type transporter activity"/>
    <property type="evidence" value="ECO:0007669"/>
    <property type="project" value="InterPro"/>
</dbReference>
<dbReference type="Proteomes" id="UP000429552">
    <property type="component" value="Unassembled WGS sequence"/>
</dbReference>
<dbReference type="InterPro" id="IPR051784">
    <property type="entry name" value="Nod_factor_ABC_transporter"/>
</dbReference>
<keyword evidence="5" id="KW-0046">Antibiotic resistance</keyword>
<evidence type="ECO:0000256" key="2">
    <source>
        <dbReference type="ARBA" id="ARBA00022692"/>
    </source>
</evidence>
<protein>
    <recommendedName>
        <fullName evidence="6">Transport permease protein</fullName>
    </recommendedName>
</protein>
<keyword evidence="6" id="KW-0813">Transport</keyword>
<proteinExistence type="inferred from homology"/>
<keyword evidence="3 6" id="KW-1133">Transmembrane helix</keyword>
<keyword evidence="6" id="KW-1003">Cell membrane</keyword>
<keyword evidence="4 6" id="KW-0472">Membrane</keyword>
<dbReference type="InterPro" id="IPR000412">
    <property type="entry name" value="ABC_2_transport"/>
</dbReference>
<comment type="similarity">
    <text evidence="6">Belongs to the ABC-2 integral membrane protein family.</text>
</comment>
<feature type="transmembrane region" description="Helical" evidence="6">
    <location>
        <begin position="139"/>
        <end position="164"/>
    </location>
</feature>
<evidence type="ECO:0000313" key="9">
    <source>
        <dbReference type="EMBL" id="GFE26896.1"/>
    </source>
</evidence>
<evidence type="ECO:0000313" key="10">
    <source>
        <dbReference type="Proteomes" id="UP000429552"/>
    </source>
</evidence>
<reference evidence="9 10" key="1">
    <citation type="submission" date="2019-12" db="EMBL/GenBank/DDBJ databases">
        <title>Whole genome shotgun sequence of Streptomyces libani subsp. libani NBRC 13452.</title>
        <authorList>
            <person name="Ichikawa N."/>
            <person name="Kimura A."/>
            <person name="Kitahashi Y."/>
            <person name="Komaki H."/>
            <person name="Tamura T."/>
        </authorList>
    </citation>
    <scope>NUCLEOTIDE SEQUENCE [LARGE SCALE GENOMIC DNA]</scope>
    <source>
        <strain evidence="9 10">NBRC 13452</strain>
    </source>
</reference>
<dbReference type="Pfam" id="PF01061">
    <property type="entry name" value="ABC2_membrane"/>
    <property type="match status" value="1"/>
</dbReference>
<dbReference type="InterPro" id="IPR013525">
    <property type="entry name" value="ABC2_TM"/>
</dbReference>
<name>A0A640TY71_STRNI</name>
<evidence type="ECO:0000256" key="6">
    <source>
        <dbReference type="RuleBase" id="RU361157"/>
    </source>
</evidence>
<evidence type="ECO:0000256" key="1">
    <source>
        <dbReference type="ARBA" id="ARBA00004141"/>
    </source>
</evidence>
<sequence>MPHPSPTTSSVRTASEPTEPSRRHAARQRKETSGPAGLADLVADTRLIFGRYLRETMRAKISLVVGVLMPLLMLFFFGPLLTQIPLGTGGDAWQTLVPGLLVQLGLFSAAFAGFGILIEKQNGVIERMQVTPVSRLALLMGRVLCDVVKLLAQSLLLVLAGVTMGLRAPVLGILIAFLFVAVLTVALASLSYALAMRLESPEGFAPVINTVNLPVMLLSGILLPMALAPRWLDVISRFVPLRYLVEAVRAAFLGQYGSTAMIRGALMAAALAGVSVFLGARVFRKAGA</sequence>
<dbReference type="AlphaFoldDB" id="A0A640TY71"/>
<dbReference type="GO" id="GO:0046677">
    <property type="term" value="P:response to antibiotic"/>
    <property type="evidence" value="ECO:0007669"/>
    <property type="project" value="UniProtKB-KW"/>
</dbReference>
<feature type="transmembrane region" description="Helical" evidence="6">
    <location>
        <begin position="260"/>
        <end position="283"/>
    </location>
</feature>
<evidence type="ECO:0000256" key="7">
    <source>
        <dbReference type="SAM" id="MobiDB-lite"/>
    </source>
</evidence>
<organism evidence="9 10">
    <name type="scientific">Streptomyces nigrescens</name>
    <dbReference type="NCBI Taxonomy" id="1920"/>
    <lineage>
        <taxon>Bacteria</taxon>
        <taxon>Bacillati</taxon>
        <taxon>Actinomycetota</taxon>
        <taxon>Actinomycetes</taxon>
        <taxon>Kitasatosporales</taxon>
        <taxon>Streptomycetaceae</taxon>
        <taxon>Streptomyces</taxon>
    </lineage>
</organism>
<dbReference type="GO" id="GO:0043190">
    <property type="term" value="C:ATP-binding cassette (ABC) transporter complex"/>
    <property type="evidence" value="ECO:0007669"/>
    <property type="project" value="InterPro"/>
</dbReference>
<dbReference type="PANTHER" id="PTHR43229:SF2">
    <property type="entry name" value="NODULATION PROTEIN J"/>
    <property type="match status" value="1"/>
</dbReference>
<accession>A0A640TY71</accession>
<dbReference type="EMBL" id="BLIP01000003">
    <property type="protein sequence ID" value="GFE26896.1"/>
    <property type="molecule type" value="Genomic_DNA"/>
</dbReference>
<gene>
    <name evidence="9" type="ORF">Sliba_73490</name>
</gene>
<feature type="transmembrane region" description="Helical" evidence="6">
    <location>
        <begin position="100"/>
        <end position="118"/>
    </location>
</feature>
<evidence type="ECO:0000256" key="4">
    <source>
        <dbReference type="ARBA" id="ARBA00023136"/>
    </source>
</evidence>
<feature type="transmembrane region" description="Helical" evidence="6">
    <location>
        <begin position="170"/>
        <end position="195"/>
    </location>
</feature>
<keyword evidence="2 6" id="KW-0812">Transmembrane</keyword>
<feature type="domain" description="ABC transmembrane type-2" evidence="8">
    <location>
        <begin position="61"/>
        <end position="286"/>
    </location>
</feature>
<feature type="transmembrane region" description="Helical" evidence="6">
    <location>
        <begin position="61"/>
        <end position="80"/>
    </location>
</feature>
<dbReference type="PROSITE" id="PS51012">
    <property type="entry name" value="ABC_TM2"/>
    <property type="match status" value="1"/>
</dbReference>
<evidence type="ECO:0000256" key="3">
    <source>
        <dbReference type="ARBA" id="ARBA00022989"/>
    </source>
</evidence>
<dbReference type="PIRSF" id="PIRSF006648">
    <property type="entry name" value="DrrB"/>
    <property type="match status" value="1"/>
</dbReference>